<feature type="binding site" evidence="4">
    <location>
        <position position="218"/>
    </location>
    <ligand>
        <name>a divalent metal cation</name>
        <dbReference type="ChEBI" id="CHEBI:60240"/>
        <label>1</label>
    </ligand>
</feature>
<dbReference type="GO" id="GO:0046872">
    <property type="term" value="F:metal ion binding"/>
    <property type="evidence" value="ECO:0007669"/>
    <property type="project" value="UniProtKB-KW"/>
</dbReference>
<proteinExistence type="inferred from homology"/>
<evidence type="ECO:0000256" key="3">
    <source>
        <dbReference type="ARBA" id="ARBA00022723"/>
    </source>
</evidence>
<evidence type="ECO:0000313" key="6">
    <source>
        <dbReference type="Proteomes" id="UP000295418"/>
    </source>
</evidence>
<comment type="similarity">
    <text evidence="1">Belongs to the GTP cyclohydrolase I type 2/NIF3 family.</text>
</comment>
<comment type="caution">
    <text evidence="5">The sequence shown here is derived from an EMBL/GenBank/DDBJ whole genome shotgun (WGS) entry which is preliminary data.</text>
</comment>
<dbReference type="PANTHER" id="PTHR13799:SF14">
    <property type="entry name" value="GTP CYCLOHYDROLASE 1 TYPE 2 HOMOLOG"/>
    <property type="match status" value="1"/>
</dbReference>
<dbReference type="RefSeq" id="WP_132416951.1">
    <property type="nucleotide sequence ID" value="NZ_SKFG01000003.1"/>
</dbReference>
<dbReference type="OrthoDB" id="9792792at2"/>
<dbReference type="SUPFAM" id="SSF102705">
    <property type="entry name" value="NIF3 (NGG1p interacting factor 3)-like"/>
    <property type="match status" value="1"/>
</dbReference>
<dbReference type="PANTHER" id="PTHR13799">
    <property type="entry name" value="NGG1 INTERACTING FACTOR 3"/>
    <property type="match status" value="1"/>
</dbReference>
<gene>
    <name evidence="5" type="ORF">E0485_05355</name>
</gene>
<dbReference type="Pfam" id="PF01784">
    <property type="entry name" value="DUF34_NIF3"/>
    <property type="match status" value="1"/>
</dbReference>
<feature type="binding site" evidence="4">
    <location>
        <position position="222"/>
    </location>
    <ligand>
        <name>a divalent metal cation</name>
        <dbReference type="ChEBI" id="CHEBI:60240"/>
        <label>1</label>
    </ligand>
</feature>
<feature type="binding site" evidence="4">
    <location>
        <position position="98"/>
    </location>
    <ligand>
        <name>a divalent metal cation</name>
        <dbReference type="ChEBI" id="CHEBI:60240"/>
        <label>1</label>
    </ligand>
</feature>
<evidence type="ECO:0000313" key="5">
    <source>
        <dbReference type="EMBL" id="TCZ79295.1"/>
    </source>
</evidence>
<evidence type="ECO:0000256" key="4">
    <source>
        <dbReference type="PIRSR" id="PIRSR602678-1"/>
    </source>
</evidence>
<dbReference type="InterPro" id="IPR002678">
    <property type="entry name" value="DUF34/NIF3"/>
</dbReference>
<organism evidence="5 6">
    <name type="scientific">Paenibacillus albiflavus</name>
    <dbReference type="NCBI Taxonomy" id="2545760"/>
    <lineage>
        <taxon>Bacteria</taxon>
        <taxon>Bacillati</taxon>
        <taxon>Bacillota</taxon>
        <taxon>Bacilli</taxon>
        <taxon>Bacillales</taxon>
        <taxon>Paenibacillaceae</taxon>
        <taxon>Paenibacillus</taxon>
    </lineage>
</organism>
<protein>
    <recommendedName>
        <fullName evidence="2">GTP cyclohydrolase 1 type 2 homolog</fullName>
    </recommendedName>
</protein>
<reference evidence="5 6" key="1">
    <citation type="submission" date="2019-03" db="EMBL/GenBank/DDBJ databases">
        <authorList>
            <person name="Kim M.K.M."/>
        </authorList>
    </citation>
    <scope>NUCLEOTIDE SEQUENCE [LARGE SCALE GENOMIC DNA]</scope>
    <source>
        <strain evidence="5 6">18JY21-1</strain>
    </source>
</reference>
<dbReference type="InterPro" id="IPR036069">
    <property type="entry name" value="DUF34/NIF3_sf"/>
</dbReference>
<feature type="binding site" evidence="4">
    <location>
        <position position="66"/>
    </location>
    <ligand>
        <name>a divalent metal cation</name>
        <dbReference type="ChEBI" id="CHEBI:60240"/>
        <label>1</label>
    </ligand>
</feature>
<accession>A0A4R4ELR3</accession>
<dbReference type="EMBL" id="SKFG01000003">
    <property type="protein sequence ID" value="TCZ79295.1"/>
    <property type="molecule type" value="Genomic_DNA"/>
</dbReference>
<dbReference type="Gene3D" id="3.40.1390.30">
    <property type="entry name" value="NIF3 (NGG1p interacting factor 3)-like"/>
    <property type="match status" value="2"/>
</dbReference>
<dbReference type="Proteomes" id="UP000295418">
    <property type="component" value="Unassembled WGS sequence"/>
</dbReference>
<keyword evidence="6" id="KW-1185">Reference proteome</keyword>
<feature type="binding site" evidence="4">
    <location>
        <position position="65"/>
    </location>
    <ligand>
        <name>a divalent metal cation</name>
        <dbReference type="ChEBI" id="CHEBI:60240"/>
        <label>1</label>
    </ligand>
</feature>
<keyword evidence="3 4" id="KW-0479">Metal-binding</keyword>
<dbReference type="AlphaFoldDB" id="A0A4R4ELR3"/>
<dbReference type="GO" id="GO:0005737">
    <property type="term" value="C:cytoplasm"/>
    <property type="evidence" value="ECO:0007669"/>
    <property type="project" value="TreeGrafter"/>
</dbReference>
<evidence type="ECO:0000256" key="2">
    <source>
        <dbReference type="ARBA" id="ARBA00022112"/>
    </source>
</evidence>
<sequence length="258" mass="29688">MKYEQFRTYINELFGQLLINFDEDDEYGYCNFSSKIYRKIGYATNITPEIIMQAAENKVELIVTHHDAWDFVYGMKERCIELLTENNIAHFYIHLPLDYVSFGTCNSLLHLLGADKIVQQSQHIDGTSSIGIGELESPISLDALVERMTNLLDEKVYYQKYNNLQIRRIGMVTGAGNGTNQLREATNSNCDVYITGEKSLYTVQYAKFIQMNLIVGSHTFTEIFGVRSLALKLQERFQEIELVQLHEEHIEVMGDLNT</sequence>
<name>A0A4R4ELR3_9BACL</name>
<evidence type="ECO:0000256" key="1">
    <source>
        <dbReference type="ARBA" id="ARBA00006964"/>
    </source>
</evidence>